<dbReference type="NCBIfam" id="TIGR01031">
    <property type="entry name" value="rpmF_bact"/>
    <property type="match status" value="1"/>
</dbReference>
<geneLocation type="chloroplast" evidence="6"/>
<evidence type="ECO:0000313" key="6">
    <source>
        <dbReference type="EMBL" id="ACQ90874.1"/>
    </source>
</evidence>
<dbReference type="GO" id="GO:0003735">
    <property type="term" value="F:structural constituent of ribosome"/>
    <property type="evidence" value="ECO:0007669"/>
    <property type="project" value="InterPro"/>
</dbReference>
<dbReference type="InterPro" id="IPR002677">
    <property type="entry name" value="Ribosomal_bL32"/>
</dbReference>
<reference evidence="6" key="1">
    <citation type="journal article" date="2009" name="Mol. Biol. Evol.">
        <title>The chloroplast genomes of the green algae Pedinomonas minor, Parachlorella kessleri, and Oocystis solitaria reveal a shared ancestry between the Pedinomonadales and Chlorellales.</title>
        <authorList>
            <person name="Turmel M."/>
            <person name="Otis C."/>
            <person name="Lemieux C."/>
        </authorList>
    </citation>
    <scope>NUCLEOTIDE SEQUENCE</scope>
</reference>
<dbReference type="InterPro" id="IPR011332">
    <property type="entry name" value="Ribosomal_zn-bd"/>
</dbReference>
<comment type="similarity">
    <text evidence="1 5">Belongs to the bacterial ribosomal protein bL32 family.</text>
</comment>
<accession>C7BES9</accession>
<evidence type="ECO:0000256" key="5">
    <source>
        <dbReference type="HAMAP-Rule" id="MF_00340"/>
    </source>
</evidence>
<organism evidence="6">
    <name type="scientific">Pedinomonas minor</name>
    <name type="common">Green alga</name>
    <dbReference type="NCBI Taxonomy" id="3159"/>
    <lineage>
        <taxon>Eukaryota</taxon>
        <taxon>Viridiplantae</taxon>
        <taxon>Chlorophyta</taxon>
        <taxon>core chlorophytes</taxon>
        <taxon>Pedinophyceae</taxon>
        <taxon>Pedinomonadales</taxon>
        <taxon>Pedinomonadaceae</taxon>
        <taxon>Pedinomonas</taxon>
    </lineage>
</organism>
<evidence type="ECO:0000256" key="3">
    <source>
        <dbReference type="ARBA" id="ARBA00023274"/>
    </source>
</evidence>
<dbReference type="Gene3D" id="1.20.5.640">
    <property type="entry name" value="Single helix bin"/>
    <property type="match status" value="1"/>
</dbReference>
<keyword evidence="6" id="KW-0934">Plastid</keyword>
<evidence type="ECO:0000256" key="1">
    <source>
        <dbReference type="ARBA" id="ARBA00008560"/>
    </source>
</evidence>
<keyword evidence="6" id="KW-0150">Chloroplast</keyword>
<dbReference type="AlphaFoldDB" id="C7BES9"/>
<dbReference type="Pfam" id="PF01783">
    <property type="entry name" value="Ribosomal_L32p"/>
    <property type="match status" value="1"/>
</dbReference>
<evidence type="ECO:0000256" key="4">
    <source>
        <dbReference type="ARBA" id="ARBA00035280"/>
    </source>
</evidence>
<dbReference type="RefSeq" id="YP_005089927.1">
    <property type="nucleotide sequence ID" value="NC_016733.1"/>
</dbReference>
<protein>
    <recommendedName>
        <fullName evidence="4 5">Large ribosomal subunit protein bL32c</fullName>
    </recommendedName>
</protein>
<dbReference type="HAMAP" id="MF_00340">
    <property type="entry name" value="Ribosomal_bL32"/>
    <property type="match status" value="1"/>
</dbReference>
<dbReference type="EMBL" id="FJ968740">
    <property type="protein sequence ID" value="ACQ90874.1"/>
    <property type="molecule type" value="Genomic_DNA"/>
</dbReference>
<dbReference type="SUPFAM" id="SSF57829">
    <property type="entry name" value="Zn-binding ribosomal proteins"/>
    <property type="match status" value="1"/>
</dbReference>
<proteinExistence type="inferred from homology"/>
<sequence length="51" mass="5806">MAVPKKKMSKSKRDQRRFVWKQSAVKEALKALSIGKSVLKQVQEESKTSSN</sequence>
<dbReference type="PANTHER" id="PTHR36083:SF1">
    <property type="entry name" value="LARGE RIBOSOMAL SUBUNIT PROTEIN BL32C"/>
    <property type="match status" value="1"/>
</dbReference>
<dbReference type="PANTHER" id="PTHR36083">
    <property type="entry name" value="50S RIBOSOMAL PROTEIN L32, CHLOROPLASTIC"/>
    <property type="match status" value="1"/>
</dbReference>
<dbReference type="GO" id="GO:0015934">
    <property type="term" value="C:large ribosomal subunit"/>
    <property type="evidence" value="ECO:0007669"/>
    <property type="project" value="InterPro"/>
</dbReference>
<evidence type="ECO:0000256" key="2">
    <source>
        <dbReference type="ARBA" id="ARBA00022980"/>
    </source>
</evidence>
<keyword evidence="3 5" id="KW-0687">Ribonucleoprotein</keyword>
<dbReference type="GO" id="GO:0006412">
    <property type="term" value="P:translation"/>
    <property type="evidence" value="ECO:0007669"/>
    <property type="project" value="UniProtKB-UniRule"/>
</dbReference>
<comment type="subcellular location">
    <subcellularLocation>
        <location evidence="5">Plastid</location>
        <location evidence="5">Chloroplast</location>
    </subcellularLocation>
</comment>
<name>C7BES9_PEDMN</name>
<dbReference type="GO" id="GO:0009507">
    <property type="term" value="C:chloroplast"/>
    <property type="evidence" value="ECO:0007669"/>
    <property type="project" value="UniProtKB-SubCell"/>
</dbReference>
<keyword evidence="2 5" id="KW-0689">Ribosomal protein</keyword>
<dbReference type="InterPro" id="IPR044958">
    <property type="entry name" value="Ribosomal_bL32_plant/cyanobact"/>
</dbReference>
<dbReference type="GeneID" id="11541864"/>
<gene>
    <name evidence="5 6" type="primary">rpl32</name>
</gene>